<evidence type="ECO:0000313" key="10">
    <source>
        <dbReference type="Proteomes" id="UP000032534"/>
    </source>
</evidence>
<feature type="transmembrane region" description="Helical" evidence="8">
    <location>
        <begin position="6"/>
        <end position="27"/>
    </location>
</feature>
<keyword evidence="6 8" id="KW-1133">Transmembrane helix</keyword>
<dbReference type="Proteomes" id="UP000032534">
    <property type="component" value="Unassembled WGS sequence"/>
</dbReference>
<evidence type="ECO:0000256" key="4">
    <source>
        <dbReference type="ARBA" id="ARBA00022692"/>
    </source>
</evidence>
<feature type="transmembrane region" description="Helical" evidence="8">
    <location>
        <begin position="103"/>
        <end position="122"/>
    </location>
</feature>
<feature type="transmembrane region" description="Helical" evidence="8">
    <location>
        <begin position="137"/>
        <end position="159"/>
    </location>
</feature>
<evidence type="ECO:0000256" key="8">
    <source>
        <dbReference type="SAM" id="Phobius"/>
    </source>
</evidence>
<evidence type="ECO:0000256" key="5">
    <source>
        <dbReference type="ARBA" id="ARBA00022960"/>
    </source>
</evidence>
<comment type="subcellular location">
    <subcellularLocation>
        <location evidence="1">Cell membrane</location>
        <topology evidence="1">Multi-pass membrane protein</topology>
    </subcellularLocation>
</comment>
<feature type="transmembrane region" description="Helical" evidence="8">
    <location>
        <begin position="69"/>
        <end position="91"/>
    </location>
</feature>
<evidence type="ECO:0000256" key="3">
    <source>
        <dbReference type="ARBA" id="ARBA00022475"/>
    </source>
</evidence>
<dbReference type="OrthoDB" id="2678464at2"/>
<dbReference type="PATRIC" id="fig|159743.3.peg.1801"/>
<dbReference type="NCBIfam" id="TIGR03426">
    <property type="entry name" value="shape_MreD"/>
    <property type="match status" value="1"/>
</dbReference>
<dbReference type="InterPro" id="IPR007227">
    <property type="entry name" value="Cell_shape_determining_MreD"/>
</dbReference>
<protein>
    <submittedName>
        <fullName evidence="9">Rod shape-determining protein MreD</fullName>
    </submittedName>
</protein>
<evidence type="ECO:0000256" key="7">
    <source>
        <dbReference type="ARBA" id="ARBA00023136"/>
    </source>
</evidence>
<gene>
    <name evidence="9" type="ORF">QD47_08205</name>
</gene>
<sequence length="176" mass="20289">MKIRGQVLILLLFVLFIAEGTILPWLLPDSWHPRMVPNLVYVVILFVSVYYSRHTALVLGIVFGLIHDVVYYGFIIGPYSFAMGLSAYLLGLVFTARRAPMPIMMGAVLLGSFLLDSMLFAIDHLFQLNHQTFDWALAQYMIPDLFIHFLFALIIYVPVRKQLQRLDIRVKKEEKV</sequence>
<evidence type="ECO:0000256" key="6">
    <source>
        <dbReference type="ARBA" id="ARBA00022989"/>
    </source>
</evidence>
<dbReference type="EMBL" id="JTHP01000011">
    <property type="protein sequence ID" value="KJD46142.1"/>
    <property type="molecule type" value="Genomic_DNA"/>
</dbReference>
<comment type="similarity">
    <text evidence="2">Belongs to the MreD family.</text>
</comment>
<evidence type="ECO:0000313" key="9">
    <source>
        <dbReference type="EMBL" id="KJD46142.1"/>
    </source>
</evidence>
<proteinExistence type="inferred from homology"/>
<comment type="caution">
    <text evidence="9">The sequence shown here is derived from an EMBL/GenBank/DDBJ whole genome shotgun (WGS) entry which is preliminary data.</text>
</comment>
<dbReference type="GO" id="GO:0005886">
    <property type="term" value="C:plasma membrane"/>
    <property type="evidence" value="ECO:0007669"/>
    <property type="project" value="UniProtKB-SubCell"/>
</dbReference>
<evidence type="ECO:0000256" key="1">
    <source>
        <dbReference type="ARBA" id="ARBA00004651"/>
    </source>
</evidence>
<dbReference type="AlphaFoldDB" id="A0A0D7X7X8"/>
<dbReference type="GO" id="GO:0008360">
    <property type="term" value="P:regulation of cell shape"/>
    <property type="evidence" value="ECO:0007669"/>
    <property type="project" value="UniProtKB-KW"/>
</dbReference>
<reference evidence="9 10" key="1">
    <citation type="submission" date="2014-11" db="EMBL/GenBank/DDBJ databases">
        <title>Draft Genome Sequences of Paenibacillus polymyxa NRRL B-30509 and Paenibacillus terrae NRRL B-30644, Strains from a Poultry Environment that Produce Tridecaptin A and Paenicidins.</title>
        <authorList>
            <person name="van Belkum M.J."/>
            <person name="Lohans C.T."/>
            <person name="Vederas J.C."/>
        </authorList>
    </citation>
    <scope>NUCLEOTIDE SEQUENCE [LARGE SCALE GENOMIC DNA]</scope>
    <source>
        <strain evidence="9 10">NRRL B-30644</strain>
    </source>
</reference>
<dbReference type="RefSeq" id="WP_044645672.1">
    <property type="nucleotide sequence ID" value="NZ_JTHP01000011.1"/>
</dbReference>
<organism evidence="9 10">
    <name type="scientific">Paenibacillus terrae</name>
    <dbReference type="NCBI Taxonomy" id="159743"/>
    <lineage>
        <taxon>Bacteria</taxon>
        <taxon>Bacillati</taxon>
        <taxon>Bacillota</taxon>
        <taxon>Bacilli</taxon>
        <taxon>Bacillales</taxon>
        <taxon>Paenibacillaceae</taxon>
        <taxon>Paenibacillus</taxon>
    </lineage>
</organism>
<keyword evidence="5" id="KW-0133">Cell shape</keyword>
<keyword evidence="7 8" id="KW-0472">Membrane</keyword>
<keyword evidence="4 8" id="KW-0812">Transmembrane</keyword>
<keyword evidence="10" id="KW-1185">Reference proteome</keyword>
<feature type="transmembrane region" description="Helical" evidence="8">
    <location>
        <begin position="39"/>
        <end position="63"/>
    </location>
</feature>
<name>A0A0D7X7X8_9BACL</name>
<dbReference type="Pfam" id="PF04093">
    <property type="entry name" value="MreD"/>
    <property type="match status" value="1"/>
</dbReference>
<evidence type="ECO:0000256" key="2">
    <source>
        <dbReference type="ARBA" id="ARBA00007776"/>
    </source>
</evidence>
<keyword evidence="3" id="KW-1003">Cell membrane</keyword>
<accession>A0A0D7X7X8</accession>